<evidence type="ECO:0000313" key="2">
    <source>
        <dbReference type="Proteomes" id="UP000320176"/>
    </source>
</evidence>
<dbReference type="Proteomes" id="UP000320176">
    <property type="component" value="Unassembled WGS sequence"/>
</dbReference>
<dbReference type="AlphaFoldDB" id="A0A5C5ZZ70"/>
<sequence length="133" mass="14671">MLSLLRSFWADSLAETWGWHPMLYAVAAPQLTRGVLASPRPQAMLFNRFVVGLENMCPLSLPKSRESMIATWISRQLFSARPETLDYVKRSAEPSDKRRSNSFAAATANDSSLISASIRITGLLDPSIASNNA</sequence>
<accession>A0A5C5ZZ70</accession>
<reference evidence="1 2" key="1">
    <citation type="submission" date="2019-02" db="EMBL/GenBank/DDBJ databases">
        <title>Deep-cultivation of Planctomycetes and their phenomic and genomic characterization uncovers novel biology.</title>
        <authorList>
            <person name="Wiegand S."/>
            <person name="Jogler M."/>
            <person name="Boedeker C."/>
            <person name="Pinto D."/>
            <person name="Vollmers J."/>
            <person name="Rivas-Marin E."/>
            <person name="Kohn T."/>
            <person name="Peeters S.H."/>
            <person name="Heuer A."/>
            <person name="Rast P."/>
            <person name="Oberbeckmann S."/>
            <person name="Bunk B."/>
            <person name="Jeske O."/>
            <person name="Meyerdierks A."/>
            <person name="Storesund J.E."/>
            <person name="Kallscheuer N."/>
            <person name="Luecker S."/>
            <person name="Lage O.M."/>
            <person name="Pohl T."/>
            <person name="Merkel B.J."/>
            <person name="Hornburger P."/>
            <person name="Mueller R.-W."/>
            <person name="Bruemmer F."/>
            <person name="Labrenz M."/>
            <person name="Spormann A.M."/>
            <person name="Op Den Camp H."/>
            <person name="Overmann J."/>
            <person name="Amann R."/>
            <person name="Jetten M.S.M."/>
            <person name="Mascher T."/>
            <person name="Medema M.H."/>
            <person name="Devos D.P."/>
            <person name="Kaster A.-K."/>
            <person name="Ovreas L."/>
            <person name="Rohde M."/>
            <person name="Galperin M.Y."/>
            <person name="Jogler C."/>
        </authorList>
    </citation>
    <scope>NUCLEOTIDE SEQUENCE [LARGE SCALE GENOMIC DNA]</scope>
    <source>
        <strain evidence="1 2">Pla52n</strain>
    </source>
</reference>
<dbReference type="EMBL" id="SJPN01000011">
    <property type="protein sequence ID" value="TWT92415.1"/>
    <property type="molecule type" value="Genomic_DNA"/>
</dbReference>
<keyword evidence="2" id="KW-1185">Reference proteome</keyword>
<evidence type="ECO:0000313" key="1">
    <source>
        <dbReference type="EMBL" id="TWT92415.1"/>
    </source>
</evidence>
<gene>
    <name evidence="1" type="ORF">Pla52n_62890</name>
</gene>
<proteinExistence type="predicted"/>
<comment type="caution">
    <text evidence="1">The sequence shown here is derived from an EMBL/GenBank/DDBJ whole genome shotgun (WGS) entry which is preliminary data.</text>
</comment>
<protein>
    <submittedName>
        <fullName evidence="1">Uncharacterized protein</fullName>
    </submittedName>
</protein>
<organism evidence="1 2">
    <name type="scientific">Stieleria varia</name>
    <dbReference type="NCBI Taxonomy" id="2528005"/>
    <lineage>
        <taxon>Bacteria</taxon>
        <taxon>Pseudomonadati</taxon>
        <taxon>Planctomycetota</taxon>
        <taxon>Planctomycetia</taxon>
        <taxon>Pirellulales</taxon>
        <taxon>Pirellulaceae</taxon>
        <taxon>Stieleria</taxon>
    </lineage>
</organism>
<name>A0A5C5ZZ70_9BACT</name>